<dbReference type="PANTHER" id="PTHR33592">
    <property type="entry name" value="TRANSMEMBRANE PROTEIN"/>
    <property type="match status" value="1"/>
</dbReference>
<feature type="region of interest" description="Disordered" evidence="1">
    <location>
        <begin position="1"/>
        <end position="20"/>
    </location>
</feature>
<reference evidence="2" key="1">
    <citation type="submission" date="2019-03" db="EMBL/GenBank/DDBJ databases">
        <authorList>
            <person name="Mank J."/>
            <person name="Almeida P."/>
        </authorList>
    </citation>
    <scope>NUCLEOTIDE SEQUENCE</scope>
    <source>
        <strain evidence="2">78183</strain>
    </source>
</reference>
<protein>
    <submittedName>
        <fullName evidence="2">Uncharacterized protein</fullName>
    </submittedName>
</protein>
<feature type="region of interest" description="Disordered" evidence="1">
    <location>
        <begin position="79"/>
        <end position="99"/>
    </location>
</feature>
<proteinExistence type="predicted"/>
<gene>
    <name evidence="2" type="ORF">SVIM_LOCUS400023</name>
</gene>
<accession>A0A6N2N2C2</accession>
<evidence type="ECO:0000313" key="2">
    <source>
        <dbReference type="EMBL" id="VFU56003.1"/>
    </source>
</evidence>
<feature type="compositionally biased region" description="Polar residues" evidence="1">
    <location>
        <begin position="89"/>
        <end position="99"/>
    </location>
</feature>
<organism evidence="2">
    <name type="scientific">Salix viminalis</name>
    <name type="common">Common osier</name>
    <name type="synonym">Basket willow</name>
    <dbReference type="NCBI Taxonomy" id="40686"/>
    <lineage>
        <taxon>Eukaryota</taxon>
        <taxon>Viridiplantae</taxon>
        <taxon>Streptophyta</taxon>
        <taxon>Embryophyta</taxon>
        <taxon>Tracheophyta</taxon>
        <taxon>Spermatophyta</taxon>
        <taxon>Magnoliopsida</taxon>
        <taxon>eudicotyledons</taxon>
        <taxon>Gunneridae</taxon>
        <taxon>Pentapetalae</taxon>
        <taxon>rosids</taxon>
        <taxon>fabids</taxon>
        <taxon>Malpighiales</taxon>
        <taxon>Salicaceae</taxon>
        <taxon>Saliceae</taxon>
        <taxon>Salix</taxon>
    </lineage>
</organism>
<dbReference type="EMBL" id="CAADRP010001907">
    <property type="protein sequence ID" value="VFU56003.1"/>
    <property type="molecule type" value="Genomic_DNA"/>
</dbReference>
<evidence type="ECO:0000256" key="1">
    <source>
        <dbReference type="SAM" id="MobiDB-lite"/>
    </source>
</evidence>
<dbReference type="AlphaFoldDB" id="A0A6N2N2C2"/>
<sequence length="99" mass="10696">MNFVGRANRQPPPAFPSSHTTMCCSHEAIAWRAIVEKTLPAFNCLQRVVVPPIKGSPCSNNLGVTGTCKLDEMNFVGRANRQPPPAFPSSVTEQSKASN</sequence>
<name>A0A6N2N2C2_SALVM</name>
<dbReference type="PANTHER" id="PTHR33592:SF10">
    <property type="entry name" value="TRANSMEMBRANE PROTEIN"/>
    <property type="match status" value="1"/>
</dbReference>